<evidence type="ECO:0000313" key="3">
    <source>
        <dbReference type="EMBL" id="WZK87613.1"/>
    </source>
</evidence>
<dbReference type="PROSITE" id="PS50125">
    <property type="entry name" value="GUANYLATE_CYCLASE_2"/>
    <property type="match status" value="1"/>
</dbReference>
<dbReference type="Gene3D" id="3.30.70.1230">
    <property type="entry name" value="Nucleotide cyclase"/>
    <property type="match status" value="1"/>
</dbReference>
<dbReference type="Gene3D" id="6.10.340.10">
    <property type="match status" value="1"/>
</dbReference>
<reference evidence="3 4" key="1">
    <citation type="submission" date="2023-04" db="EMBL/GenBank/DDBJ databases">
        <title>Complete genome sequence of Alisedimentitalea scapharcae.</title>
        <authorList>
            <person name="Rong J.-C."/>
            <person name="Yi M.-L."/>
            <person name="Zhao Q."/>
        </authorList>
    </citation>
    <scope>NUCLEOTIDE SEQUENCE [LARGE SCALE GENOMIC DNA]</scope>
    <source>
        <strain evidence="3 4">KCTC 42119</strain>
    </source>
</reference>
<evidence type="ECO:0000259" key="2">
    <source>
        <dbReference type="PROSITE" id="PS50885"/>
    </source>
</evidence>
<dbReference type="InterPro" id="IPR029787">
    <property type="entry name" value="Nucleotide_cyclase"/>
</dbReference>
<dbReference type="PANTHER" id="PTHR43081:SF1">
    <property type="entry name" value="ADENYLATE CYCLASE, TERMINAL-DIFFERENTIATION SPECIFIC"/>
    <property type="match status" value="1"/>
</dbReference>
<dbReference type="PROSITE" id="PS50885">
    <property type="entry name" value="HAMP"/>
    <property type="match status" value="1"/>
</dbReference>
<dbReference type="InterPro" id="IPR001054">
    <property type="entry name" value="A/G_cyclase"/>
</dbReference>
<dbReference type="EMBL" id="CP123584">
    <property type="protein sequence ID" value="WZK87613.1"/>
    <property type="molecule type" value="Genomic_DNA"/>
</dbReference>
<dbReference type="RefSeq" id="WP_406644886.1">
    <property type="nucleotide sequence ID" value="NZ_CP123584.1"/>
</dbReference>
<dbReference type="InterPro" id="IPR003660">
    <property type="entry name" value="HAMP_dom"/>
</dbReference>
<gene>
    <name evidence="3" type="ORF">QEZ52_13460</name>
</gene>
<dbReference type="SMART" id="SM00044">
    <property type="entry name" value="CYCc"/>
    <property type="match status" value="1"/>
</dbReference>
<protein>
    <submittedName>
        <fullName evidence="3">Adenylate/guanylate cyclase domain-containing protein</fullName>
    </submittedName>
</protein>
<keyword evidence="4" id="KW-1185">Reference proteome</keyword>
<feature type="domain" description="HAMP" evidence="2">
    <location>
        <begin position="352"/>
        <end position="405"/>
    </location>
</feature>
<dbReference type="Gene3D" id="3.30.450.20">
    <property type="entry name" value="PAS domain"/>
    <property type="match status" value="2"/>
</dbReference>
<accession>A0ABZ2XPI6</accession>
<evidence type="ECO:0000259" key="1">
    <source>
        <dbReference type="PROSITE" id="PS50125"/>
    </source>
</evidence>
<name>A0ABZ2XPI6_9RHOB</name>
<proteinExistence type="predicted"/>
<organism evidence="3 4">
    <name type="scientific">Aliisedimentitalea scapharcae</name>
    <dbReference type="NCBI Taxonomy" id="1524259"/>
    <lineage>
        <taxon>Bacteria</taxon>
        <taxon>Pseudomonadati</taxon>
        <taxon>Pseudomonadota</taxon>
        <taxon>Alphaproteobacteria</taxon>
        <taxon>Rhodobacterales</taxon>
        <taxon>Roseobacteraceae</taxon>
        <taxon>Aliisedimentitalea</taxon>
    </lineage>
</organism>
<dbReference type="InterPro" id="IPR050697">
    <property type="entry name" value="Adenylyl/Guanylyl_Cyclase_3/4"/>
</dbReference>
<dbReference type="Pfam" id="PF00211">
    <property type="entry name" value="Guanylate_cyc"/>
    <property type="match status" value="1"/>
</dbReference>
<dbReference type="SUPFAM" id="SSF55073">
    <property type="entry name" value="Nucleotide cyclase"/>
    <property type="match status" value="1"/>
</dbReference>
<dbReference type="PANTHER" id="PTHR43081">
    <property type="entry name" value="ADENYLATE CYCLASE, TERMINAL-DIFFERENTIATION SPECIFIC-RELATED"/>
    <property type="match status" value="1"/>
</dbReference>
<dbReference type="CDD" id="cd07302">
    <property type="entry name" value="CHD"/>
    <property type="match status" value="1"/>
</dbReference>
<dbReference type="Proteomes" id="UP001623232">
    <property type="component" value="Chromosome"/>
</dbReference>
<sequence>MRKRITRFPITFSLFAVILGVALVLAVPLAIYSHVTHKNSTMITASEIMERSADILRLKIDDLIKPAEAVAQVLAIWPNVGHLPHEEGHSAELFLSRQLTRLPYLASINIGFDDGSFYLIGLAASRPPERLVELAAPEGTVFLTQSIFRNASGHRVSVRRFLDHQGELLAASQTLDPEYDPRVRPWFKSATDDKSVSRTKLYKFTGTGLPGLTISRRHPGGTVGVDVTLAQIEEFLGSEPQAESGLLTIFGSDGTVLASTAHDAEDELVQTDLIMRIQQEPGFRAGLIDAQGDPWVAHVVKASSRFEADEILALAMPVSTIAAPVNRVTRNTFLVSALILLSSIPIVWLVSRGLSRPLIGLATDADAIRRFDLDAPRSGTSVVEEIFQLQSAMDRMRTSLGVFGQYVPKALVQKLIQQNEIPHLGGTRRELTVLFMDMENFTAMSADLDPDDVMNRMSHYFEAVTQVLLAHGATIDKYIGDAVMAFWNAPEDTPDHAALACQAALAVKEAAAQVTNSWQDIEMPVRTRIGVHTGPATVGNVGSSDRMNYTAFGATVNLAARLEGLNRDLKTDILVSTQLAKVCAGRFEFQSAGHSRLKGFAEPVEVFTLTKNQDTMTGKVE</sequence>
<feature type="domain" description="Guanylate cyclase" evidence="1">
    <location>
        <begin position="432"/>
        <end position="563"/>
    </location>
</feature>
<evidence type="ECO:0000313" key="4">
    <source>
        <dbReference type="Proteomes" id="UP001623232"/>
    </source>
</evidence>